<evidence type="ECO:0000313" key="3">
    <source>
        <dbReference type="Proteomes" id="UP000003959"/>
    </source>
</evidence>
<dbReference type="Proteomes" id="UP000003959">
    <property type="component" value="Unassembled WGS sequence"/>
</dbReference>
<proteinExistence type="predicted"/>
<dbReference type="HOGENOM" id="CLU_191605_0_0_3"/>
<organism evidence="2 3">
    <name type="scientific">Moorena producens 3L</name>
    <dbReference type="NCBI Taxonomy" id="489825"/>
    <lineage>
        <taxon>Bacteria</taxon>
        <taxon>Bacillati</taxon>
        <taxon>Cyanobacteriota</taxon>
        <taxon>Cyanophyceae</taxon>
        <taxon>Coleofasciculales</taxon>
        <taxon>Coleofasciculaceae</taxon>
        <taxon>Moorena</taxon>
    </lineage>
</organism>
<name>F4XU63_9CYAN</name>
<gene>
    <name evidence="2" type="ORF">LYNGBM3L_31950</name>
</gene>
<keyword evidence="3" id="KW-1185">Reference proteome</keyword>
<evidence type="ECO:0000256" key="1">
    <source>
        <dbReference type="SAM" id="Coils"/>
    </source>
</evidence>
<reference evidence="3" key="1">
    <citation type="journal article" date="2011" name="Proc. Natl. Acad. Sci. U.S.A.">
        <title>Genomic insights into the physiology and ecology of the marine filamentous cyanobacterium Lyngbya majuscula.</title>
        <authorList>
            <person name="Jones A.C."/>
            <person name="Monroe E.A."/>
            <person name="Podell S."/>
            <person name="Hess W.R."/>
            <person name="Klages S."/>
            <person name="Esquenazi E."/>
            <person name="Niessen S."/>
            <person name="Hoover H."/>
            <person name="Rothmann M."/>
            <person name="Lasken R.S."/>
            <person name="Yates J.R.III."/>
            <person name="Reinhardt R."/>
            <person name="Kube M."/>
            <person name="Burkart M.D."/>
            <person name="Allen E.E."/>
            <person name="Dorrestein P.C."/>
            <person name="Gerwick W.H."/>
            <person name="Gerwick L."/>
        </authorList>
    </citation>
    <scope>NUCLEOTIDE SEQUENCE [LARGE SCALE GENOMIC DNA]</scope>
    <source>
        <strain evidence="3">3L</strain>
    </source>
</reference>
<dbReference type="eggNOG" id="COG4636">
    <property type="taxonomic scope" value="Bacteria"/>
</dbReference>
<protein>
    <submittedName>
        <fullName evidence="2">Uncharacterized protein</fullName>
    </submittedName>
</protein>
<dbReference type="AlphaFoldDB" id="F4XU63"/>
<sequence length="65" mass="7480">MPELGLSLGLWRGSFRDIPRLWLRWITLKGNLIPLASEELAQAKQRAERLAARLRELGINLDQLD</sequence>
<dbReference type="EMBL" id="GL890930">
    <property type="protein sequence ID" value="EGJ32039.1"/>
    <property type="molecule type" value="Genomic_DNA"/>
</dbReference>
<keyword evidence="1" id="KW-0175">Coiled coil</keyword>
<evidence type="ECO:0000313" key="2">
    <source>
        <dbReference type="EMBL" id="EGJ32039.1"/>
    </source>
</evidence>
<accession>F4XU63</accession>
<feature type="coiled-coil region" evidence="1">
    <location>
        <begin position="33"/>
        <end position="60"/>
    </location>
</feature>